<dbReference type="KEGG" id="ntd:EGO55_00125"/>
<accession>U2ZZT4</accession>
<dbReference type="RefSeq" id="WP_021688945.1">
    <property type="nucleotide sequence ID" value="NZ_BASZ01000002.1"/>
</dbReference>
<organism evidence="1 2">
    <name type="scientific">Caenibius tardaugens NBRC 16725</name>
    <dbReference type="NCBI Taxonomy" id="1219035"/>
    <lineage>
        <taxon>Bacteria</taxon>
        <taxon>Pseudomonadati</taxon>
        <taxon>Pseudomonadota</taxon>
        <taxon>Alphaproteobacteria</taxon>
        <taxon>Sphingomonadales</taxon>
        <taxon>Erythrobacteraceae</taxon>
        <taxon>Caenibius</taxon>
    </lineage>
</organism>
<evidence type="ECO:0008006" key="3">
    <source>
        <dbReference type="Google" id="ProtNLM"/>
    </source>
</evidence>
<dbReference type="eggNOG" id="ENOG502Z9A2">
    <property type="taxonomic scope" value="Bacteria"/>
</dbReference>
<name>U2ZZT4_9SPHN</name>
<dbReference type="InterPro" id="IPR011727">
    <property type="entry name" value="CHP02117"/>
</dbReference>
<reference evidence="1 2" key="1">
    <citation type="submission" date="2013-09" db="EMBL/GenBank/DDBJ databases">
        <title>Whole genome shotgun sequence of Novosphingobium tardaugens NBRC 16725.</title>
        <authorList>
            <person name="Isaki S."/>
            <person name="Hosoyama A."/>
            <person name="Tsuchikane K."/>
            <person name="Katsumata H."/>
            <person name="Ando Y."/>
            <person name="Yamazaki S."/>
            <person name="Fujita N."/>
        </authorList>
    </citation>
    <scope>NUCLEOTIDE SEQUENCE [LARGE SCALE GENOMIC DNA]</scope>
    <source>
        <strain evidence="1 2">NBRC 16725</strain>
    </source>
</reference>
<evidence type="ECO:0000313" key="2">
    <source>
        <dbReference type="Proteomes" id="UP000016568"/>
    </source>
</evidence>
<dbReference type="EMBL" id="BASZ01000002">
    <property type="protein sequence ID" value="GAD48038.1"/>
    <property type="molecule type" value="Genomic_DNA"/>
</dbReference>
<sequence length="224" mass="25645">MVKRWTLRLLAAFFSIIVIFLLSAWIGSMIPRNADWKQPDSGIDIMVETNGVHTAIIVPLVTAQKDWRPDFPVSEIDDRDRPYTHLSISWGERDVFLNTPTWSDLSPLTVLRIIALGGDGLLHVSHYVQPRPGKYIRGFRISADEYRLLVQQIEASMPRRDTRKRYHGYTTHDVFYDAPFRYTVFNTCNQWTSNTLAAAGIRTGYWTPFAGGVMHSLPGNPQQH</sequence>
<dbReference type="NCBIfam" id="TIGR02117">
    <property type="entry name" value="chp_urease_rgn"/>
    <property type="match status" value="1"/>
</dbReference>
<evidence type="ECO:0000313" key="1">
    <source>
        <dbReference type="EMBL" id="GAD48038.1"/>
    </source>
</evidence>
<keyword evidence="2" id="KW-1185">Reference proteome</keyword>
<dbReference type="AlphaFoldDB" id="U2ZZT4"/>
<proteinExistence type="predicted"/>
<protein>
    <recommendedName>
        <fullName evidence="3">DUF2459 domain-containing protein</fullName>
    </recommendedName>
</protein>
<comment type="caution">
    <text evidence="1">The sequence shown here is derived from an EMBL/GenBank/DDBJ whole genome shotgun (WGS) entry which is preliminary data.</text>
</comment>
<dbReference type="Proteomes" id="UP000016568">
    <property type="component" value="Unassembled WGS sequence"/>
</dbReference>
<dbReference type="Pfam" id="PF09601">
    <property type="entry name" value="DUF2459"/>
    <property type="match status" value="1"/>
</dbReference>
<dbReference type="OrthoDB" id="211174at2"/>
<gene>
    <name evidence="1" type="ORF">NT2_02_01210</name>
</gene>